<evidence type="ECO:0000313" key="3">
    <source>
        <dbReference type="Proteomes" id="UP000516028"/>
    </source>
</evidence>
<dbReference type="Pfam" id="PF16357">
    <property type="entry name" value="PepSY_TM_like_2"/>
    <property type="match status" value="1"/>
</dbReference>
<feature type="transmembrane region" description="Helical" evidence="1">
    <location>
        <begin position="196"/>
        <end position="215"/>
    </location>
</feature>
<dbReference type="Proteomes" id="UP000516028">
    <property type="component" value="Chromosome"/>
</dbReference>
<gene>
    <name evidence="2" type="ORF">H9K75_00940</name>
</gene>
<keyword evidence="1" id="KW-0472">Membrane</keyword>
<protein>
    <submittedName>
        <fullName evidence="2">PepSY-associated TM helix domain-containing protein</fullName>
    </submittedName>
</protein>
<evidence type="ECO:0000313" key="2">
    <source>
        <dbReference type="EMBL" id="QNP48822.1"/>
    </source>
</evidence>
<feature type="transmembrane region" description="Helical" evidence="1">
    <location>
        <begin position="23"/>
        <end position="44"/>
    </location>
</feature>
<keyword evidence="3" id="KW-1185">Reference proteome</keyword>
<dbReference type="InterPro" id="IPR032307">
    <property type="entry name" value="PepSY_TM-like_2"/>
</dbReference>
<dbReference type="PANTHER" id="PTHR40115:SF1">
    <property type="entry name" value="INNER MEMBRANE PROTEIN WITH PEPSY TM HELIX"/>
    <property type="match status" value="1"/>
</dbReference>
<accession>A0A7H0GKK6</accession>
<evidence type="ECO:0000256" key="1">
    <source>
        <dbReference type="SAM" id="Phobius"/>
    </source>
</evidence>
<feature type="transmembrane region" description="Helical" evidence="1">
    <location>
        <begin position="167"/>
        <end position="190"/>
    </location>
</feature>
<dbReference type="AlphaFoldDB" id="A0A7H0GKK6"/>
<dbReference type="PANTHER" id="PTHR40115">
    <property type="entry name" value="INNER MEMBRANE PROTEIN WITH PEPSY TM HELIX"/>
    <property type="match status" value="1"/>
</dbReference>
<reference evidence="2 3" key="1">
    <citation type="submission" date="2020-08" db="EMBL/GenBank/DDBJ databases">
        <title>Genome sequence of Diaphorobacter aerolatus KACC 16536T.</title>
        <authorList>
            <person name="Hyun D.-W."/>
            <person name="Bae J.-W."/>
        </authorList>
    </citation>
    <scope>NUCLEOTIDE SEQUENCE [LARGE SCALE GENOMIC DNA]</scope>
    <source>
        <strain evidence="2 3">KACC 16536</strain>
    </source>
</reference>
<dbReference type="RefSeq" id="WP_187724415.1">
    <property type="nucleotide sequence ID" value="NZ_CP060783.1"/>
</dbReference>
<sequence length="217" mass="23794">MKSAVSGGSQRAYWLKKLHEWHWISSAICLIGMLLFAITGITLNHAGQIESRPRVESRSAQTPPELLRQLQNLQAGLKNQAKSAASPELPAAAVAFVGKEFKADVSGRAVEWSDEEAYVPLPRPGGDAWLRVGLKDGAMEYESTDRGWISYINDLHKGRHTGGAWSLFLDVFAVGCLVFCVTGLLILKMHSERRPLTWPMVGLGLVIPALLALLLTH</sequence>
<dbReference type="EMBL" id="CP060783">
    <property type="protein sequence ID" value="QNP48822.1"/>
    <property type="molecule type" value="Genomic_DNA"/>
</dbReference>
<organism evidence="2 3">
    <name type="scientific">Diaphorobacter aerolatus</name>
    <dbReference type="NCBI Taxonomy" id="1288495"/>
    <lineage>
        <taxon>Bacteria</taxon>
        <taxon>Pseudomonadati</taxon>
        <taxon>Pseudomonadota</taxon>
        <taxon>Betaproteobacteria</taxon>
        <taxon>Burkholderiales</taxon>
        <taxon>Comamonadaceae</taxon>
        <taxon>Diaphorobacter</taxon>
    </lineage>
</organism>
<name>A0A7H0GKK6_9BURK</name>
<keyword evidence="1" id="KW-1133">Transmembrane helix</keyword>
<keyword evidence="1" id="KW-0812">Transmembrane</keyword>
<proteinExistence type="predicted"/>
<dbReference type="KEGG" id="daer:H9K75_00940"/>